<dbReference type="InterPro" id="IPR019533">
    <property type="entry name" value="Peptidase_S26"/>
</dbReference>
<keyword evidence="7" id="KW-1133">Transmembrane helix</keyword>
<dbReference type="NCBIfam" id="TIGR02227">
    <property type="entry name" value="sigpep_I_bact"/>
    <property type="match status" value="1"/>
</dbReference>
<dbReference type="GO" id="GO:0006465">
    <property type="term" value="P:signal peptide processing"/>
    <property type="evidence" value="ECO:0007669"/>
    <property type="project" value="InterPro"/>
</dbReference>
<sequence length="164" mass="18628">MLNWKKSLVLFASIFVFLLILTGIIMEFFDFYEAIGSSMFPTIREGDTLIVKKSNTVWERGDVIVFYNSEVDMYYMKRVIGLSKERVEGKSGKILIDGKSDPHLNDSPIEDFDSVVVPKDHLFVLGDNTDESEDSRSFGPIPEQSIEGKIVFILQPLKRVGLVQ</sequence>
<reference evidence="9 10" key="1">
    <citation type="submission" date="2020-01" db="EMBL/GenBank/DDBJ databases">
        <authorList>
            <person name="Gulvik C.A."/>
            <person name="Batra D.G."/>
        </authorList>
    </citation>
    <scope>NUCLEOTIDE SEQUENCE [LARGE SCALE GENOMIC DNA]</scope>
    <source>
        <strain evidence="9 10">W9323</strain>
    </source>
</reference>
<keyword evidence="10" id="KW-1185">Reference proteome</keyword>
<comment type="catalytic activity">
    <reaction evidence="1 7">
        <text>Cleavage of hydrophobic, N-terminal signal or leader sequences from secreted and periplasmic proteins.</text>
        <dbReference type="EC" id="3.4.21.89"/>
    </reaction>
</comment>
<dbReference type="GO" id="GO:0005886">
    <property type="term" value="C:plasma membrane"/>
    <property type="evidence" value="ECO:0007669"/>
    <property type="project" value="UniProtKB-SubCell"/>
</dbReference>
<evidence type="ECO:0000256" key="3">
    <source>
        <dbReference type="ARBA" id="ARBA00009370"/>
    </source>
</evidence>
<dbReference type="EMBL" id="CP048104">
    <property type="protein sequence ID" value="QKG83106.1"/>
    <property type="molecule type" value="Genomic_DNA"/>
</dbReference>
<dbReference type="InterPro" id="IPR000223">
    <property type="entry name" value="Pept_S26A_signal_pept_1"/>
</dbReference>
<dbReference type="Pfam" id="PF10502">
    <property type="entry name" value="Peptidase_S26"/>
    <property type="match status" value="1"/>
</dbReference>
<dbReference type="CDD" id="cd06530">
    <property type="entry name" value="S26_SPase_I"/>
    <property type="match status" value="1"/>
</dbReference>
<dbReference type="Proteomes" id="UP000503088">
    <property type="component" value="Chromosome"/>
</dbReference>
<name>A0A7D4B0H8_9BACL</name>
<feature type="active site" evidence="6">
    <location>
        <position position="77"/>
    </location>
</feature>
<keyword evidence="7" id="KW-0472">Membrane</keyword>
<evidence type="ECO:0000256" key="4">
    <source>
        <dbReference type="ARBA" id="ARBA00013208"/>
    </source>
</evidence>
<dbReference type="KEGG" id="kpul:GXN76_00620"/>
<keyword evidence="7" id="KW-0812">Transmembrane</keyword>
<dbReference type="PANTHER" id="PTHR43390:SF1">
    <property type="entry name" value="CHLOROPLAST PROCESSING PEPTIDASE"/>
    <property type="match status" value="1"/>
</dbReference>
<dbReference type="AlphaFoldDB" id="A0A7D4B0H8"/>
<evidence type="ECO:0000256" key="1">
    <source>
        <dbReference type="ARBA" id="ARBA00000677"/>
    </source>
</evidence>
<dbReference type="EC" id="3.4.21.89" evidence="4 7"/>
<dbReference type="PANTHER" id="PTHR43390">
    <property type="entry name" value="SIGNAL PEPTIDASE I"/>
    <property type="match status" value="1"/>
</dbReference>
<gene>
    <name evidence="9" type="primary">lepB</name>
    <name evidence="9" type="ORF">GXN76_00620</name>
</gene>
<evidence type="ECO:0000256" key="5">
    <source>
        <dbReference type="ARBA" id="ARBA00022801"/>
    </source>
</evidence>
<proteinExistence type="inferred from homology"/>
<evidence type="ECO:0000313" key="10">
    <source>
        <dbReference type="Proteomes" id="UP000503088"/>
    </source>
</evidence>
<feature type="active site" evidence="6">
    <location>
        <position position="38"/>
    </location>
</feature>
<comment type="similarity">
    <text evidence="3 7">Belongs to the peptidase S26 family.</text>
</comment>
<evidence type="ECO:0000259" key="8">
    <source>
        <dbReference type="Pfam" id="PF10502"/>
    </source>
</evidence>
<keyword evidence="5 7" id="KW-0378">Hydrolase</keyword>
<dbReference type="PRINTS" id="PR00727">
    <property type="entry name" value="LEADERPTASE"/>
</dbReference>
<feature type="transmembrane region" description="Helical" evidence="7">
    <location>
        <begin position="7"/>
        <end position="29"/>
    </location>
</feature>
<dbReference type="RefSeq" id="WP_173219214.1">
    <property type="nucleotide sequence ID" value="NZ_CP048104.1"/>
</dbReference>
<evidence type="ECO:0000256" key="7">
    <source>
        <dbReference type="RuleBase" id="RU362042"/>
    </source>
</evidence>
<accession>A0A7D4B0H8</accession>
<dbReference type="InterPro" id="IPR036286">
    <property type="entry name" value="LexA/Signal_pep-like_sf"/>
</dbReference>
<dbReference type="PROSITE" id="PS00761">
    <property type="entry name" value="SPASE_I_3"/>
    <property type="match status" value="1"/>
</dbReference>
<protein>
    <recommendedName>
        <fullName evidence="4 7">Signal peptidase I</fullName>
        <ecNumber evidence="4 7">3.4.21.89</ecNumber>
    </recommendedName>
</protein>
<evidence type="ECO:0000256" key="6">
    <source>
        <dbReference type="PIRSR" id="PIRSR600223-1"/>
    </source>
</evidence>
<dbReference type="GO" id="GO:0009003">
    <property type="term" value="F:signal peptidase activity"/>
    <property type="evidence" value="ECO:0007669"/>
    <property type="project" value="UniProtKB-EC"/>
</dbReference>
<dbReference type="GO" id="GO:0004252">
    <property type="term" value="F:serine-type endopeptidase activity"/>
    <property type="evidence" value="ECO:0007669"/>
    <property type="project" value="InterPro"/>
</dbReference>
<dbReference type="InterPro" id="IPR019758">
    <property type="entry name" value="Pept_S26A_signal_pept_1_CS"/>
</dbReference>
<evidence type="ECO:0000256" key="2">
    <source>
        <dbReference type="ARBA" id="ARBA00004401"/>
    </source>
</evidence>
<dbReference type="Gene3D" id="2.10.109.10">
    <property type="entry name" value="Umud Fragment, subunit A"/>
    <property type="match status" value="1"/>
</dbReference>
<keyword evidence="7" id="KW-0645">Protease</keyword>
<evidence type="ECO:0000313" key="9">
    <source>
        <dbReference type="EMBL" id="QKG83106.1"/>
    </source>
</evidence>
<organism evidence="9 10">
    <name type="scientific">Kroppenstedtia pulmonis</name>
    <dbReference type="NCBI Taxonomy" id="1380685"/>
    <lineage>
        <taxon>Bacteria</taxon>
        <taxon>Bacillati</taxon>
        <taxon>Bacillota</taxon>
        <taxon>Bacilli</taxon>
        <taxon>Bacillales</taxon>
        <taxon>Thermoactinomycetaceae</taxon>
        <taxon>Kroppenstedtia</taxon>
    </lineage>
</organism>
<dbReference type="SUPFAM" id="SSF51306">
    <property type="entry name" value="LexA/Signal peptidase"/>
    <property type="match status" value="1"/>
</dbReference>
<feature type="domain" description="Peptidase S26" evidence="8">
    <location>
        <begin position="11"/>
        <end position="154"/>
    </location>
</feature>
<comment type="subcellular location">
    <subcellularLocation>
        <location evidence="2">Cell membrane</location>
        <topology evidence="2">Single-pass type II membrane protein</topology>
    </subcellularLocation>
    <subcellularLocation>
        <location evidence="7">Membrane</location>
        <topology evidence="7">Single-pass type II membrane protein</topology>
    </subcellularLocation>
</comment>